<comment type="caution">
    <text evidence="1">The sequence shown here is derived from an EMBL/GenBank/DDBJ whole genome shotgun (WGS) entry which is preliminary data.</text>
</comment>
<proteinExistence type="predicted"/>
<organism evidence="1">
    <name type="scientific">bioreactor metagenome</name>
    <dbReference type="NCBI Taxonomy" id="1076179"/>
    <lineage>
        <taxon>unclassified sequences</taxon>
        <taxon>metagenomes</taxon>
        <taxon>ecological metagenomes</taxon>
    </lineage>
</organism>
<dbReference type="EMBL" id="VSSQ01006165">
    <property type="protein sequence ID" value="MPM31756.1"/>
    <property type="molecule type" value="Genomic_DNA"/>
</dbReference>
<name>A0A644YTC1_9ZZZZ</name>
<evidence type="ECO:0000313" key="1">
    <source>
        <dbReference type="EMBL" id="MPM31756.1"/>
    </source>
</evidence>
<reference evidence="1" key="1">
    <citation type="submission" date="2019-08" db="EMBL/GenBank/DDBJ databases">
        <authorList>
            <person name="Kucharzyk K."/>
            <person name="Murdoch R.W."/>
            <person name="Higgins S."/>
            <person name="Loffler F."/>
        </authorList>
    </citation>
    <scope>NUCLEOTIDE SEQUENCE</scope>
</reference>
<dbReference type="AlphaFoldDB" id="A0A644YTC1"/>
<accession>A0A644YTC1</accession>
<sequence>MRTRGGAERRFEMLAEEIEKLAFRRGERTANAEHAALLPLFQYPVHQLLKRDRRHTVGHAETSCYL</sequence>
<protein>
    <submittedName>
        <fullName evidence="1">Uncharacterized protein</fullName>
    </submittedName>
</protein>
<gene>
    <name evidence="1" type="ORF">SDC9_78313</name>
</gene>